<keyword evidence="3" id="KW-1185">Reference proteome</keyword>
<comment type="caution">
    <text evidence="2">The sequence shown here is derived from an EMBL/GenBank/DDBJ whole genome shotgun (WGS) entry which is preliminary data.</text>
</comment>
<evidence type="ECO:0000256" key="1">
    <source>
        <dbReference type="SAM" id="MobiDB-lite"/>
    </source>
</evidence>
<dbReference type="GO" id="GO:0008017">
    <property type="term" value="F:microtubule binding"/>
    <property type="evidence" value="ECO:0007669"/>
    <property type="project" value="InterPro"/>
</dbReference>
<gene>
    <name evidence="2" type="ORF">L9F63_000755</name>
</gene>
<reference evidence="2" key="2">
    <citation type="submission" date="2023-05" db="EMBL/GenBank/DDBJ databases">
        <authorList>
            <person name="Fouks B."/>
        </authorList>
    </citation>
    <scope>NUCLEOTIDE SEQUENCE</scope>
    <source>
        <strain evidence="2">Stay&amp;Tobe</strain>
        <tissue evidence="2">Testes</tissue>
    </source>
</reference>
<dbReference type="GO" id="GO:0005634">
    <property type="term" value="C:nucleus"/>
    <property type="evidence" value="ECO:0007669"/>
    <property type="project" value="TreeGrafter"/>
</dbReference>
<protein>
    <submittedName>
        <fullName evidence="2">Uncharacterized protein</fullName>
    </submittedName>
</protein>
<dbReference type="Proteomes" id="UP001233999">
    <property type="component" value="Unassembled WGS sequence"/>
</dbReference>
<accession>A0AAD8AL02</accession>
<proteinExistence type="predicted"/>
<dbReference type="InterPro" id="IPR026124">
    <property type="entry name" value="Sperm-assoc_Ag8"/>
</dbReference>
<evidence type="ECO:0000313" key="3">
    <source>
        <dbReference type="Proteomes" id="UP001233999"/>
    </source>
</evidence>
<dbReference type="PANTHER" id="PTHR15510">
    <property type="entry name" value="SPERM-ASSOCIATED ANTIGEN 8"/>
    <property type="match status" value="1"/>
</dbReference>
<dbReference type="GO" id="GO:0005737">
    <property type="term" value="C:cytoplasm"/>
    <property type="evidence" value="ECO:0007669"/>
    <property type="project" value="TreeGrafter"/>
</dbReference>
<reference evidence="2" key="1">
    <citation type="journal article" date="2023" name="IScience">
        <title>Live-bearing cockroach genome reveals convergent evolutionary mechanisms linked to viviparity in insects and beyond.</title>
        <authorList>
            <person name="Fouks B."/>
            <person name="Harrison M.C."/>
            <person name="Mikhailova A.A."/>
            <person name="Marchal E."/>
            <person name="English S."/>
            <person name="Carruthers M."/>
            <person name="Jennings E.C."/>
            <person name="Chiamaka E.L."/>
            <person name="Frigard R.A."/>
            <person name="Pippel M."/>
            <person name="Attardo G.M."/>
            <person name="Benoit J.B."/>
            <person name="Bornberg-Bauer E."/>
            <person name="Tobe S.S."/>
        </authorList>
    </citation>
    <scope>NUCLEOTIDE SEQUENCE</scope>
    <source>
        <strain evidence="2">Stay&amp;Tobe</strain>
    </source>
</reference>
<dbReference type="EMBL" id="JASPKZ010000036">
    <property type="protein sequence ID" value="KAJ9601089.1"/>
    <property type="molecule type" value="Genomic_DNA"/>
</dbReference>
<dbReference type="PANTHER" id="PTHR15510:SF5">
    <property type="entry name" value="SPERM-ASSOCIATED ANTIGEN 8"/>
    <property type="match status" value="1"/>
</dbReference>
<dbReference type="AlphaFoldDB" id="A0AAD8AL02"/>
<sequence>MDKRCYQPRHPMESTPFLIKTPTPDEPWQSTTRSTFVPPRNDMLKREGRKKNLLKHFFWQEMVEEMTRKMMEPKPIEEYNTEYIESFGDSEFVPSLEKISEESELHKKFPLYTGAPLTFWHDNVHKLAGVSRSVDPLQPFKRNSAFTRPLGEVLDEPIKPL</sequence>
<organism evidence="2 3">
    <name type="scientific">Diploptera punctata</name>
    <name type="common">Pacific beetle cockroach</name>
    <dbReference type="NCBI Taxonomy" id="6984"/>
    <lineage>
        <taxon>Eukaryota</taxon>
        <taxon>Metazoa</taxon>
        <taxon>Ecdysozoa</taxon>
        <taxon>Arthropoda</taxon>
        <taxon>Hexapoda</taxon>
        <taxon>Insecta</taxon>
        <taxon>Pterygota</taxon>
        <taxon>Neoptera</taxon>
        <taxon>Polyneoptera</taxon>
        <taxon>Dictyoptera</taxon>
        <taxon>Blattodea</taxon>
        <taxon>Blaberoidea</taxon>
        <taxon>Blaberidae</taxon>
        <taxon>Diplopterinae</taxon>
        <taxon>Diploptera</taxon>
    </lineage>
</organism>
<name>A0AAD8AL02_DIPPU</name>
<dbReference type="GO" id="GO:0045944">
    <property type="term" value="P:positive regulation of transcription by RNA polymerase II"/>
    <property type="evidence" value="ECO:0007669"/>
    <property type="project" value="TreeGrafter"/>
</dbReference>
<feature type="region of interest" description="Disordered" evidence="1">
    <location>
        <begin position="1"/>
        <end position="36"/>
    </location>
</feature>
<evidence type="ECO:0000313" key="2">
    <source>
        <dbReference type="EMBL" id="KAJ9601089.1"/>
    </source>
</evidence>